<reference evidence="6 7" key="1">
    <citation type="submission" date="2016-05" db="EMBL/GenBank/DDBJ databases">
        <title>Genome sequencing of Trichophyton rubrum CMCC(F)T1i isolated from hair.</title>
        <authorList>
            <person name="Zhan P."/>
            <person name="Tao Y."/>
            <person name="Liu W."/>
        </authorList>
    </citation>
    <scope>NUCLEOTIDE SEQUENCE [LARGE SCALE GENOMIC DNA]</scope>
    <source>
        <strain evidence="7">CMCC(F)T1i</strain>
    </source>
</reference>
<proteinExistence type="predicted"/>
<feature type="domain" description="Piwi" evidence="5">
    <location>
        <begin position="542"/>
        <end position="848"/>
    </location>
</feature>
<dbReference type="Pfam" id="PF00102">
    <property type="entry name" value="Y_phosphatase"/>
    <property type="match status" value="1"/>
</dbReference>
<dbReference type="PROSITE" id="PS00383">
    <property type="entry name" value="TYR_PHOSPHATASE_1"/>
    <property type="match status" value="1"/>
</dbReference>
<dbReference type="PROSITE" id="PS50056">
    <property type="entry name" value="TYR_PHOSPHATASE_2"/>
    <property type="match status" value="1"/>
</dbReference>
<evidence type="ECO:0000259" key="5">
    <source>
        <dbReference type="PROSITE" id="PS50822"/>
    </source>
</evidence>
<dbReference type="InterPro" id="IPR032474">
    <property type="entry name" value="Argonaute_N"/>
</dbReference>
<dbReference type="EMBL" id="LHPM01000018">
    <property type="protein sequence ID" value="OAL63530.1"/>
    <property type="molecule type" value="Genomic_DNA"/>
</dbReference>
<keyword evidence="6" id="KW-0648">Protein biosynthesis</keyword>
<dbReference type="CDD" id="cd18533">
    <property type="entry name" value="PTP_fungal"/>
    <property type="match status" value="1"/>
</dbReference>
<dbReference type="InterPro" id="IPR003165">
    <property type="entry name" value="Piwi"/>
</dbReference>
<feature type="compositionally biased region" description="Acidic residues" evidence="1">
    <location>
        <begin position="1381"/>
        <end position="1408"/>
    </location>
</feature>
<dbReference type="SUPFAM" id="SSF52799">
    <property type="entry name" value="(Phosphotyrosine protein) phosphatases II"/>
    <property type="match status" value="1"/>
</dbReference>
<dbReference type="InterPro" id="IPR045246">
    <property type="entry name" value="Piwi_ago-like"/>
</dbReference>
<dbReference type="GO" id="GO:0004725">
    <property type="term" value="F:protein tyrosine phosphatase activity"/>
    <property type="evidence" value="ECO:0007669"/>
    <property type="project" value="InterPro"/>
</dbReference>
<dbReference type="PROSITE" id="PS50822">
    <property type="entry name" value="PIWI"/>
    <property type="match status" value="1"/>
</dbReference>
<dbReference type="InterPro" id="IPR000242">
    <property type="entry name" value="PTP_cat"/>
</dbReference>
<dbReference type="Pfam" id="PF02171">
    <property type="entry name" value="Piwi"/>
    <property type="match status" value="1"/>
</dbReference>
<dbReference type="CDD" id="cd02846">
    <property type="entry name" value="PAZ_argonaute_like"/>
    <property type="match status" value="1"/>
</dbReference>
<dbReference type="VEuPathDB" id="FungiDB:TERG_00352"/>
<dbReference type="InterPro" id="IPR014811">
    <property type="entry name" value="ArgoL1"/>
</dbReference>
<dbReference type="InterPro" id="IPR003595">
    <property type="entry name" value="Tyr_Pase_cat"/>
</dbReference>
<feature type="region of interest" description="Disordered" evidence="1">
    <location>
        <begin position="846"/>
        <end position="884"/>
    </location>
</feature>
<dbReference type="InterPro" id="IPR016130">
    <property type="entry name" value="Tyr_Pase_AS"/>
</dbReference>
<dbReference type="PROSITE" id="PS50821">
    <property type="entry name" value="PAZ"/>
    <property type="match status" value="1"/>
</dbReference>
<dbReference type="SUPFAM" id="SSF53098">
    <property type="entry name" value="Ribonuclease H-like"/>
    <property type="match status" value="1"/>
</dbReference>
<keyword evidence="6" id="KW-0396">Initiation factor</keyword>
<dbReference type="InterPro" id="IPR003100">
    <property type="entry name" value="PAZ_dom"/>
</dbReference>
<dbReference type="InterPro" id="IPR032473">
    <property type="entry name" value="Argonaute_Mid_dom"/>
</dbReference>
<feature type="compositionally biased region" description="Basic and acidic residues" evidence="1">
    <location>
        <begin position="1365"/>
        <end position="1380"/>
    </location>
</feature>
<comment type="caution">
    <text evidence="6">The sequence shown here is derived from an EMBL/GenBank/DDBJ whole genome shotgun (WGS) entry which is preliminary data.</text>
</comment>
<feature type="compositionally biased region" description="Polar residues" evidence="1">
    <location>
        <begin position="980"/>
        <end position="989"/>
    </location>
</feature>
<protein>
    <submittedName>
        <fullName evidence="6">Eukaryotic translation initiation factor 2c</fullName>
    </submittedName>
</protein>
<evidence type="ECO:0000259" key="2">
    <source>
        <dbReference type="PROSITE" id="PS50055"/>
    </source>
</evidence>
<dbReference type="SMART" id="SM00950">
    <property type="entry name" value="Piwi"/>
    <property type="match status" value="1"/>
</dbReference>
<dbReference type="Pfam" id="PF08699">
    <property type="entry name" value="ArgoL1"/>
    <property type="match status" value="1"/>
</dbReference>
<dbReference type="PRINTS" id="PR00700">
    <property type="entry name" value="PRTYPHPHTASE"/>
</dbReference>
<dbReference type="Pfam" id="PF16487">
    <property type="entry name" value="ArgoMid"/>
    <property type="match status" value="1"/>
</dbReference>
<evidence type="ECO:0000256" key="1">
    <source>
        <dbReference type="SAM" id="MobiDB-lite"/>
    </source>
</evidence>
<dbReference type="PROSITE" id="PS50055">
    <property type="entry name" value="TYR_PHOSPHATASE_PTP"/>
    <property type="match status" value="1"/>
</dbReference>
<organism evidence="6 7">
    <name type="scientific">Trichophyton rubrum</name>
    <name type="common">Athlete's foot fungus</name>
    <name type="synonym">Epidermophyton rubrum</name>
    <dbReference type="NCBI Taxonomy" id="5551"/>
    <lineage>
        <taxon>Eukaryota</taxon>
        <taxon>Fungi</taxon>
        <taxon>Dikarya</taxon>
        <taxon>Ascomycota</taxon>
        <taxon>Pezizomycotina</taxon>
        <taxon>Eurotiomycetes</taxon>
        <taxon>Eurotiomycetidae</taxon>
        <taxon>Onygenales</taxon>
        <taxon>Arthrodermataceae</taxon>
        <taxon>Trichophyton</taxon>
    </lineage>
</organism>
<dbReference type="GO" id="GO:0003743">
    <property type="term" value="F:translation initiation factor activity"/>
    <property type="evidence" value="ECO:0007669"/>
    <property type="project" value="UniProtKB-KW"/>
</dbReference>
<dbReference type="Pfam" id="PF16488">
    <property type="entry name" value="ArgoL2"/>
    <property type="match status" value="1"/>
</dbReference>
<feature type="domain" description="Tyrosine specific protein phosphatases" evidence="3">
    <location>
        <begin position="1221"/>
        <end position="1303"/>
    </location>
</feature>
<name>A0A178ETW3_TRIRU</name>
<dbReference type="SMART" id="SM00404">
    <property type="entry name" value="PTPc_motif"/>
    <property type="match status" value="1"/>
</dbReference>
<accession>A0A178ETW3</accession>
<dbReference type="Proteomes" id="UP000243015">
    <property type="component" value="Unassembled WGS sequence"/>
</dbReference>
<dbReference type="InterPro" id="IPR036085">
    <property type="entry name" value="PAZ_dom_sf"/>
</dbReference>
<evidence type="ECO:0000259" key="3">
    <source>
        <dbReference type="PROSITE" id="PS50056"/>
    </source>
</evidence>
<evidence type="ECO:0000313" key="6">
    <source>
        <dbReference type="EMBL" id="OAL63530.1"/>
    </source>
</evidence>
<dbReference type="InterPro" id="IPR032472">
    <property type="entry name" value="ArgoL2"/>
</dbReference>
<dbReference type="VEuPathDB" id="FungiDB:TERG_00351"/>
<dbReference type="Pfam" id="PF16486">
    <property type="entry name" value="ArgoN"/>
    <property type="match status" value="1"/>
</dbReference>
<dbReference type="Gene3D" id="2.170.260.10">
    <property type="entry name" value="paz domain"/>
    <property type="match status" value="1"/>
</dbReference>
<dbReference type="PANTHER" id="PTHR22891">
    <property type="entry name" value="EUKARYOTIC TRANSLATION INITIATION FACTOR 2C"/>
    <property type="match status" value="1"/>
</dbReference>
<sequence>MPFTPMPKVPDIYLRNCNINDTPAEQYFEPVPLAQRPGFNTTGKEIALSANFYPILEYPKKNVYQYDVMIGNGAEKRIVMQKVWDSKTRKSKLSRDFIFDGSKLAWSMTKLDKDANFVVDLDAEQGRPPSKNSNAFRLVVRYTKTISLQTLASAIRGDISQDKETTQCLTFFNHLLRETPSQRFIAIKSSFFSDNSPQMSVGCGVHAYKGIFQAIRVVQPGSLAVNVDVSNACFWSRNQLLVSAVQVLELRDPQQLIYNCKPEKDDFGGRKGSRKFQLLDRMRKLVVRANYPGCPCPDKEWTIREFLLANAKEYKLEIKDQATGKINSISVYDYFKNRYNVTLTYWELPLVQMTKKDVVYPMEVLVIYKSQKYPFKLNDLQTSSMIKFAVTRPAERRKAIEESKKNLQHPSDPMLNAYGMKIGDNMMKTRARLMPNPEIMFGGNQKVNPGTNGRWDLRGKKFYTKNTKPLKSWGVGVFKGRNPINMAQVEAFCDALVRAYQGHGGDIESRRPLIMEVVADPAKAVFELFHATGNKFNLRPELMIFVVADKQSFHYLRIKKSCDCRFGVPSQVLQGQQVVKCNGQYISNVLMKINAKLGGTTARAVSKQCSGLPPFTMIIGADVSHSSPGSFSPSMAAMTVSMDTFGGRYTAGCETNGERVELISQANIKSILSPLIREWVMTVGKGSVPQKVYYFRDGLSSGQFQACLQQEIPHIKDIFSEIMGSEWPGKMTIVVASKRHHVRAFPEPNDRMAADKNGNPLPGTLVERDVTDPYNWDFLIYSHIALQGTSRPVHYHVLVDGIGHNPNQLQNMIYDHCYQYMRSTTSVSLFPAVYYAHLASARARSHEDVPASSGPQSGPGVKQGQVRQGPRESDTPQLLPMPNNDRIGFKVCCPDLSRLDINPGTAATDKPSVSPAPSGSDTASLHSVSRRALFSRNHAAAAKVRHFVDQARTLSRAAAVRMAEVNLSASLSKRSRSTDSRVSAGQCSEASDMDGKPAHGKLAVPSYLNQSAKYVRDKFSELEWMERHRRAAGALSQDPAHKWTLDTSPQVKARNRYGDVQAWENCRVHLKVPAGECDFINASPIVLKDPETDGEYKYIASQGPKRDRLADFWNMIYHEAGEVAVLVMLTQTVESGKEKCAQYFPQDMENPTFEFSSHSTTEPPAAHFSGSVTLLNTTYDESIRSHVSELELRVGSNTKTVWHFLFAGWSDYGTPEGPDRDALLNLMTATAEKAKSFSNPRIVHCSAGVGRTGTFIALDHLLRQLQSGQLLKEDDNSADAVFNTVNRLREQRMLMVYNAFQYQFIYDVLKEQTQIKLGIQSAPIEPRPQKIAKPDDGMFKPELVALSPADIGSAAEPDDPESENNEVKDVGRSKESKGDKENDDNDKADDDDDDNKDDDGEAEDEDES</sequence>
<feature type="domain" description="PAZ" evidence="4">
    <location>
        <begin position="249"/>
        <end position="369"/>
    </location>
</feature>
<dbReference type="SUPFAM" id="SSF101690">
    <property type="entry name" value="PAZ domain"/>
    <property type="match status" value="1"/>
</dbReference>
<feature type="domain" description="Tyrosine-protein phosphatase" evidence="2">
    <location>
        <begin position="1015"/>
        <end position="1312"/>
    </location>
</feature>
<dbReference type="InterPro" id="IPR000387">
    <property type="entry name" value="Tyr_Pase_dom"/>
</dbReference>
<dbReference type="InterPro" id="IPR036397">
    <property type="entry name" value="RNaseH_sf"/>
</dbReference>
<evidence type="ECO:0000259" key="4">
    <source>
        <dbReference type="PROSITE" id="PS50821"/>
    </source>
</evidence>
<dbReference type="GO" id="GO:0003723">
    <property type="term" value="F:RNA binding"/>
    <property type="evidence" value="ECO:0007669"/>
    <property type="project" value="InterPro"/>
</dbReference>
<dbReference type="Pfam" id="PF02170">
    <property type="entry name" value="PAZ"/>
    <property type="match status" value="1"/>
</dbReference>
<gene>
    <name evidence="6" type="ORF">A7C99_5926</name>
</gene>
<feature type="region of interest" description="Disordered" evidence="1">
    <location>
        <begin position="902"/>
        <end position="923"/>
    </location>
</feature>
<evidence type="ECO:0000313" key="7">
    <source>
        <dbReference type="Proteomes" id="UP000243015"/>
    </source>
</evidence>
<dbReference type="InterPro" id="IPR012337">
    <property type="entry name" value="RNaseH-like_sf"/>
</dbReference>
<dbReference type="Gene3D" id="3.40.50.2300">
    <property type="match status" value="1"/>
</dbReference>
<feature type="region of interest" description="Disordered" evidence="1">
    <location>
        <begin position="972"/>
        <end position="998"/>
    </location>
</feature>
<dbReference type="Gene3D" id="3.90.190.10">
    <property type="entry name" value="Protein tyrosine phosphatase superfamily"/>
    <property type="match status" value="1"/>
</dbReference>
<dbReference type="SMART" id="SM01163">
    <property type="entry name" value="DUF1785"/>
    <property type="match status" value="1"/>
</dbReference>
<dbReference type="CDD" id="cd04657">
    <property type="entry name" value="Piwi_ago-like"/>
    <property type="match status" value="1"/>
</dbReference>
<dbReference type="InterPro" id="IPR029021">
    <property type="entry name" value="Prot-tyrosine_phosphatase-like"/>
</dbReference>
<feature type="region of interest" description="Disordered" evidence="1">
    <location>
        <begin position="1342"/>
        <end position="1408"/>
    </location>
</feature>
<dbReference type="SMART" id="SM00194">
    <property type="entry name" value="PTPc"/>
    <property type="match status" value="1"/>
</dbReference>
<dbReference type="Gene3D" id="3.30.420.10">
    <property type="entry name" value="Ribonuclease H-like superfamily/Ribonuclease H"/>
    <property type="match status" value="1"/>
</dbReference>